<dbReference type="Proteomes" id="UP000192801">
    <property type="component" value="Unassembled WGS sequence"/>
</dbReference>
<protein>
    <submittedName>
        <fullName evidence="1">Uncharacterized protein</fullName>
    </submittedName>
</protein>
<dbReference type="EMBL" id="MVHS01000046">
    <property type="protein sequence ID" value="ORA67069.1"/>
    <property type="molecule type" value="Genomic_DNA"/>
</dbReference>
<accession>A0A1X0D4B3</accession>
<sequence length="141" mass="14554">MAVAMFAAGPASAAESTVETRYTISQGSMATVGVRAQSCPADTPYLKDQNFSPGRLAPNGVEVIEMGGIGVSIGPAYGPKIPYNPPQGAGGFPGISNPTIQLATGIAGGTATNWGTEPRDFIVKLWCTSDTRQATSKVNEY</sequence>
<evidence type="ECO:0000313" key="2">
    <source>
        <dbReference type="Proteomes" id="UP000192801"/>
    </source>
</evidence>
<dbReference type="AlphaFoldDB" id="A0A1X0D4B3"/>
<name>A0A1X0D4B3_9MYCO</name>
<organism evidence="1 2">
    <name type="scientific">Mycolicibacterium insubricum</name>
    <dbReference type="NCBI Taxonomy" id="444597"/>
    <lineage>
        <taxon>Bacteria</taxon>
        <taxon>Bacillati</taxon>
        <taxon>Actinomycetota</taxon>
        <taxon>Actinomycetes</taxon>
        <taxon>Mycobacteriales</taxon>
        <taxon>Mycobacteriaceae</taxon>
        <taxon>Mycolicibacterium</taxon>
    </lineage>
</organism>
<evidence type="ECO:0000313" key="1">
    <source>
        <dbReference type="EMBL" id="ORA67069.1"/>
    </source>
</evidence>
<gene>
    <name evidence="1" type="ORF">BST26_16360</name>
</gene>
<keyword evidence="2" id="KW-1185">Reference proteome</keyword>
<proteinExistence type="predicted"/>
<reference evidence="1 2" key="1">
    <citation type="submission" date="2016-12" db="EMBL/GenBank/DDBJ databases">
        <title>The new phylogeny of genus Mycobacterium.</title>
        <authorList>
            <person name="Tortoli E."/>
            <person name="Trovato A."/>
            <person name="Cirillo D.M."/>
        </authorList>
    </citation>
    <scope>NUCLEOTIDE SEQUENCE [LARGE SCALE GENOMIC DNA]</scope>
    <source>
        <strain evidence="1 2">DSM 45130</strain>
    </source>
</reference>
<comment type="caution">
    <text evidence="1">The sequence shown here is derived from an EMBL/GenBank/DDBJ whole genome shotgun (WGS) entry which is preliminary data.</text>
</comment>